<proteinExistence type="predicted"/>
<dbReference type="Gene3D" id="2.150.10.10">
    <property type="entry name" value="Serralysin-like metalloprotease, C-terminal"/>
    <property type="match status" value="8"/>
</dbReference>
<accession>A0A9W6IZ96</accession>
<dbReference type="RefSeq" id="WP_271166837.1">
    <property type="nucleotide sequence ID" value="NZ_BSFI01000001.1"/>
</dbReference>
<dbReference type="PANTHER" id="PTHR38340:SF1">
    <property type="entry name" value="S-LAYER PROTEIN"/>
    <property type="match status" value="1"/>
</dbReference>
<dbReference type="CDD" id="cd04277">
    <property type="entry name" value="ZnMc_serralysin_like"/>
    <property type="match status" value="1"/>
</dbReference>
<dbReference type="Pfam" id="PF00353">
    <property type="entry name" value="HemolysinCabind"/>
    <property type="match status" value="11"/>
</dbReference>
<dbReference type="EMBL" id="BSFI01000001">
    <property type="protein sequence ID" value="GLK66574.1"/>
    <property type="molecule type" value="Genomic_DNA"/>
</dbReference>
<dbReference type="InterPro" id="IPR001343">
    <property type="entry name" value="Hemolysn_Ca-bd"/>
</dbReference>
<dbReference type="PRINTS" id="PR00313">
    <property type="entry name" value="CABNDNGRPT"/>
</dbReference>
<evidence type="ECO:0000256" key="3">
    <source>
        <dbReference type="SAM" id="MobiDB-lite"/>
    </source>
</evidence>
<organism evidence="4 5">
    <name type="scientific">Hansschlegelia plantiphila</name>
    <dbReference type="NCBI Taxonomy" id="374655"/>
    <lineage>
        <taxon>Bacteria</taxon>
        <taxon>Pseudomonadati</taxon>
        <taxon>Pseudomonadota</taxon>
        <taxon>Alphaproteobacteria</taxon>
        <taxon>Hyphomicrobiales</taxon>
        <taxon>Methylopilaceae</taxon>
        <taxon>Hansschlegelia</taxon>
    </lineage>
</organism>
<dbReference type="InterPro" id="IPR018511">
    <property type="entry name" value="Hemolysin-typ_Ca-bd_CS"/>
</dbReference>
<evidence type="ECO:0000313" key="5">
    <source>
        <dbReference type="Proteomes" id="UP001143372"/>
    </source>
</evidence>
<sequence length="1239" mass="124279">MAATVVGKTGNDDIDGILWGWKYDHTNLTFSFPTSSAEYSGYAQVNGFEAFSAQQANAVRGILANVASFCGLTFSEVTTTGAQLRFAEADSIDYTDSSSVATHTGNHVPGSSTAEANPPEVGYNGAAPFSPSYAQGDGWFTHNNYDNPLLGSFQYAAGLMHETGHNLGLKHGHVTQAAHGDTFPTLPGDHNSYEYSVMTYHSFVGDTVGGDNALDHPTTYMQDDIAALQYLYGANYNFNSNNTTYTWSPTTGEAFINGVSQGVPQSNCILMTIWDGGGGGDTYDFSNFSTGVTVDLSPGGWSSTGVADQIANLGYDSSGNYHYARGNIANALLFQGNTASLIENATGGTGNDRISGNDGSNFLQGGGGGDTLSGGLGADILYGGADNDLLQGGGDNDLMKGGGGADTLEGGAGVDGVSYSESTAAVSVSLGSGSTYGTGSGGFAEGDRLSGDIENLTGSSYNDTLFGNAAGNSIYGGAGNDLIKGGGGADTLDGGADNDTVSYYFASQGLYINLDTNTVSTGEKLAGIENAIGGFYADTLYGNAGANHLEGEGGDDYLKGGGGADTLDGGAGVDTVSFYPSTVGLSANLATGVVSTGETLVDIENVYGSLYDDTLIGNSLANDLSGSSGSDTVDYSGSNAGVAIDLTAGTGAGGTAEGDTLYSIETVIGSNYADSLKGDQYANNLQGGAGADTLSGEAGADTMAGGAGSDVYTVDDAGDGVVELKGGGFDIVNASVSFSLAGQYVENLNLTGGAAIDGTGNSLNNVITGNAGQNHLIGLAGADTLIGGGESDTMEGGADGDTYYVDAVGDKVVEANVAGVDIVMASVSFSLAGQYVENLTLTGAGDINGTGNSLANSLVGNAGENVLDGGTGADTMAGGAGADTYYVRDAGDKVIEANVTGHDTVLSYVSFSLAGQFVEQMFLIGSAAIDGTGNSLDNALTGNAAANKLIGLAGADSLNGGAGADTMTGGEDNDVYYVDNVGDRVVEANGEGADTVNSSVTFSLAGQYIEKLVLTGSANINGAGNSLANTLTGNAGDNDLDGGAGADTMAGGLGNDDYYVQNSGDKVIELDGAGLDRVYSSVTFSLAGQYIERLGLTGAADINGTGNSLANIIAGNSGDNVLDGGSNADRIAGGAGHDTFVFSTALGAANIDALTDFSVADDTIRLDHSVFAGLDVGALAASAFYVGTAAHDASDRIVYNNVSGALLFDRDGSAATYAAVQFATLDDHLAVTRADFTVV</sequence>
<dbReference type="PANTHER" id="PTHR38340">
    <property type="entry name" value="S-LAYER PROTEIN"/>
    <property type="match status" value="1"/>
</dbReference>
<dbReference type="SUPFAM" id="SSF55486">
    <property type="entry name" value="Metalloproteases ('zincins'), catalytic domain"/>
    <property type="match status" value="1"/>
</dbReference>
<protein>
    <submittedName>
        <fullName evidence="4">Hemolysin D</fullName>
    </submittedName>
</protein>
<dbReference type="InterPro" id="IPR024079">
    <property type="entry name" value="MetalloPept_cat_dom_sf"/>
</dbReference>
<name>A0A9W6IZ96_9HYPH</name>
<dbReference type="GO" id="GO:0005509">
    <property type="term" value="F:calcium ion binding"/>
    <property type="evidence" value="ECO:0007669"/>
    <property type="project" value="InterPro"/>
</dbReference>
<dbReference type="Proteomes" id="UP001143372">
    <property type="component" value="Unassembled WGS sequence"/>
</dbReference>
<keyword evidence="5" id="KW-1185">Reference proteome</keyword>
<keyword evidence="2" id="KW-0964">Secreted</keyword>
<evidence type="ECO:0000256" key="1">
    <source>
        <dbReference type="ARBA" id="ARBA00004613"/>
    </source>
</evidence>
<evidence type="ECO:0000256" key="2">
    <source>
        <dbReference type="ARBA" id="ARBA00022525"/>
    </source>
</evidence>
<feature type="compositionally biased region" description="Polar residues" evidence="3">
    <location>
        <begin position="98"/>
        <end position="115"/>
    </location>
</feature>
<dbReference type="SUPFAM" id="SSF51120">
    <property type="entry name" value="beta-Roll"/>
    <property type="match status" value="8"/>
</dbReference>
<dbReference type="GO" id="GO:0005576">
    <property type="term" value="C:extracellular region"/>
    <property type="evidence" value="ECO:0007669"/>
    <property type="project" value="UniProtKB-SubCell"/>
</dbReference>
<evidence type="ECO:0000313" key="4">
    <source>
        <dbReference type="EMBL" id="GLK66574.1"/>
    </source>
</evidence>
<dbReference type="InterPro" id="IPR050557">
    <property type="entry name" value="RTX_toxin/Mannuronan_C5-epim"/>
</dbReference>
<dbReference type="Gene3D" id="3.40.390.10">
    <property type="entry name" value="Collagenase (Catalytic Domain)"/>
    <property type="match status" value="1"/>
</dbReference>
<dbReference type="AlphaFoldDB" id="A0A9W6IZ96"/>
<gene>
    <name evidence="4" type="ORF">GCM10008179_02120</name>
</gene>
<dbReference type="InterPro" id="IPR011049">
    <property type="entry name" value="Serralysin-like_metalloprot_C"/>
</dbReference>
<comment type="caution">
    <text evidence="4">The sequence shown here is derived from an EMBL/GenBank/DDBJ whole genome shotgun (WGS) entry which is preliminary data.</text>
</comment>
<dbReference type="GO" id="GO:0008237">
    <property type="term" value="F:metallopeptidase activity"/>
    <property type="evidence" value="ECO:0007669"/>
    <property type="project" value="InterPro"/>
</dbReference>
<feature type="region of interest" description="Disordered" evidence="3">
    <location>
        <begin position="98"/>
        <end position="121"/>
    </location>
</feature>
<dbReference type="InterPro" id="IPR034033">
    <property type="entry name" value="Serralysin-like"/>
</dbReference>
<reference evidence="4" key="2">
    <citation type="submission" date="2023-01" db="EMBL/GenBank/DDBJ databases">
        <authorList>
            <person name="Sun Q."/>
            <person name="Evtushenko L."/>
        </authorList>
    </citation>
    <scope>NUCLEOTIDE SEQUENCE</scope>
    <source>
        <strain evidence="4">VKM B-2347</strain>
    </source>
</reference>
<reference evidence="4" key="1">
    <citation type="journal article" date="2014" name="Int. J. Syst. Evol. Microbiol.">
        <title>Complete genome sequence of Corynebacterium casei LMG S-19264T (=DSM 44701T), isolated from a smear-ripened cheese.</title>
        <authorList>
            <consortium name="US DOE Joint Genome Institute (JGI-PGF)"/>
            <person name="Walter F."/>
            <person name="Albersmeier A."/>
            <person name="Kalinowski J."/>
            <person name="Ruckert C."/>
        </authorList>
    </citation>
    <scope>NUCLEOTIDE SEQUENCE</scope>
    <source>
        <strain evidence="4">VKM B-2347</strain>
    </source>
</reference>
<dbReference type="PROSITE" id="PS00330">
    <property type="entry name" value="HEMOLYSIN_CALCIUM"/>
    <property type="match status" value="3"/>
</dbReference>
<comment type="subcellular location">
    <subcellularLocation>
        <location evidence="1">Secreted</location>
    </subcellularLocation>
</comment>